<reference evidence="2" key="1">
    <citation type="submission" date="2022-05" db="EMBL/GenBank/DDBJ databases">
        <authorList>
            <person name="Sun H.-N."/>
        </authorList>
    </citation>
    <scope>NUCLEOTIDE SEQUENCE</scope>
    <source>
        <strain evidence="2">HB14</strain>
    </source>
</reference>
<feature type="signal peptide" evidence="1">
    <location>
        <begin position="1"/>
        <end position="19"/>
    </location>
</feature>
<keyword evidence="3" id="KW-1185">Reference proteome</keyword>
<comment type="caution">
    <text evidence="2">The sequence shown here is derived from an EMBL/GenBank/DDBJ whole genome shotgun (WGS) entry which is preliminary data.</text>
</comment>
<dbReference type="AlphaFoldDB" id="A0A9X2KVJ2"/>
<name>A0A9X2KVJ2_9GAMM</name>
<protein>
    <recommendedName>
        <fullName evidence="4">Lipoprotein</fullName>
    </recommendedName>
</protein>
<accession>A0A9X2KVJ2</accession>
<gene>
    <name evidence="2" type="ORF">M6D89_17065</name>
</gene>
<feature type="chain" id="PRO_5040941384" description="Lipoprotein" evidence="1">
    <location>
        <begin position="20"/>
        <end position="210"/>
    </location>
</feature>
<evidence type="ECO:0008006" key="4">
    <source>
        <dbReference type="Google" id="ProtNLM"/>
    </source>
</evidence>
<evidence type="ECO:0000256" key="1">
    <source>
        <dbReference type="SAM" id="SignalP"/>
    </source>
</evidence>
<dbReference type="EMBL" id="JAMFTH010000009">
    <property type="protein sequence ID" value="MCP8901018.1"/>
    <property type="molecule type" value="Genomic_DNA"/>
</dbReference>
<proteinExistence type="predicted"/>
<evidence type="ECO:0000313" key="2">
    <source>
        <dbReference type="EMBL" id="MCP8901018.1"/>
    </source>
</evidence>
<reference evidence="2" key="2">
    <citation type="submission" date="2023-01" db="EMBL/GenBank/DDBJ databases">
        <title>Gilvimarinus xylanilyticus HB14 isolated from Caulerpa lentillifera aquaculture base in Hainan, China.</title>
        <authorList>
            <person name="Zhang Y.-J."/>
        </authorList>
    </citation>
    <scope>NUCLEOTIDE SEQUENCE</scope>
    <source>
        <strain evidence="2">HB14</strain>
    </source>
</reference>
<dbReference type="PROSITE" id="PS51257">
    <property type="entry name" value="PROKAR_LIPOPROTEIN"/>
    <property type="match status" value="1"/>
</dbReference>
<sequence length="210" mass="23559">MRLALTRLFCLCILLSACGGDSYVHPCDLEGYYSHFSITDYTSRAVNHDQPITRETNFWAEALEGTAVPWDHVGLELEAEIVKSVAQNTPDKMRFSLFAQSQACSLPAPEPIQSITHISLVSDNAYTDEYPAGSDLSELIAVYGYHSVEGNLQDFVASQPPAREWLRLFFTLEPQYERHTFTITVELDDGSVFVKDFPELALMPSITTQQ</sequence>
<evidence type="ECO:0000313" key="3">
    <source>
        <dbReference type="Proteomes" id="UP001139319"/>
    </source>
</evidence>
<organism evidence="2 3">
    <name type="scientific">Gilvimarinus xylanilyticus</name>
    <dbReference type="NCBI Taxonomy" id="2944139"/>
    <lineage>
        <taxon>Bacteria</taxon>
        <taxon>Pseudomonadati</taxon>
        <taxon>Pseudomonadota</taxon>
        <taxon>Gammaproteobacteria</taxon>
        <taxon>Cellvibrionales</taxon>
        <taxon>Cellvibrionaceae</taxon>
        <taxon>Gilvimarinus</taxon>
    </lineage>
</organism>
<dbReference type="Proteomes" id="UP001139319">
    <property type="component" value="Unassembled WGS sequence"/>
</dbReference>
<keyword evidence="1" id="KW-0732">Signal</keyword>
<dbReference type="RefSeq" id="WP_253969305.1">
    <property type="nucleotide sequence ID" value="NZ_JAMFTH010000009.1"/>
</dbReference>